<sequence>MAFAPWNDRQTDFANYFNPSYLGILVYSLAKGYNAINGGMSLALAFPGVAMAVHPDIRNALPRTTATRFSRWLRDNPEIRTDLLSSTQSLVPQVKEAVLTSLRSNWISIENGRLIAAAKGPPILKSDKTFDDDQKAAAFVGRWFAKVADDRGIYQQIGVRP</sequence>
<accession>A0A0H1R7S0</accession>
<evidence type="ECO:0000313" key="1">
    <source>
        <dbReference type="EMBL" id="KLK90851.1"/>
    </source>
</evidence>
<dbReference type="RefSeq" id="WP_047191426.1">
    <property type="nucleotide sequence ID" value="NZ_LCYG01000064.1"/>
</dbReference>
<organism evidence="1 2">
    <name type="scientific">Microvirga vignae</name>
    <dbReference type="NCBI Taxonomy" id="1225564"/>
    <lineage>
        <taxon>Bacteria</taxon>
        <taxon>Pseudomonadati</taxon>
        <taxon>Pseudomonadota</taxon>
        <taxon>Alphaproteobacteria</taxon>
        <taxon>Hyphomicrobiales</taxon>
        <taxon>Methylobacteriaceae</taxon>
        <taxon>Microvirga</taxon>
    </lineage>
</organism>
<dbReference type="EMBL" id="LCYG01000064">
    <property type="protein sequence ID" value="KLK90851.1"/>
    <property type="molecule type" value="Genomic_DNA"/>
</dbReference>
<keyword evidence="2" id="KW-1185">Reference proteome</keyword>
<name>A0A0H1R7S0_9HYPH</name>
<dbReference type="Pfam" id="PF20131">
    <property type="entry name" value="MC3"/>
    <property type="match status" value="1"/>
</dbReference>
<dbReference type="Proteomes" id="UP000035489">
    <property type="component" value="Unassembled WGS sequence"/>
</dbReference>
<protein>
    <submittedName>
        <fullName evidence="1">Uncharacterized protein</fullName>
    </submittedName>
</protein>
<dbReference type="PATRIC" id="fig|1225564.3.peg.6073"/>
<comment type="caution">
    <text evidence="1">The sequence shown here is derived from an EMBL/GenBank/DDBJ whole genome shotgun (WGS) entry which is preliminary data.</text>
</comment>
<dbReference type="AlphaFoldDB" id="A0A0H1R7S0"/>
<reference evidence="1 2" key="1">
    <citation type="submission" date="2015-05" db="EMBL/GenBank/DDBJ databases">
        <title>Draft genome sequence of Microvirga vignae strain BR3299, a novel nitrogen fixing bacteria isolated from Brazil semi-aired region.</title>
        <authorList>
            <person name="Zilli J.E."/>
            <person name="Passos S.R."/>
            <person name="Leite J."/>
            <person name="Baldani J.I."/>
            <person name="Xavier G.R."/>
            <person name="Rumjaneck N.G."/>
            <person name="Simoes-Araujo J.L."/>
        </authorList>
    </citation>
    <scope>NUCLEOTIDE SEQUENCE [LARGE SCALE GENOMIC DNA]</scope>
    <source>
        <strain evidence="1 2">BR3299</strain>
    </source>
</reference>
<proteinExistence type="predicted"/>
<dbReference type="STRING" id="1225564.AA309_23295"/>
<evidence type="ECO:0000313" key="2">
    <source>
        <dbReference type="Proteomes" id="UP000035489"/>
    </source>
</evidence>
<gene>
    <name evidence="1" type="ORF">AA309_23295</name>
</gene>
<dbReference type="InterPro" id="IPR045390">
    <property type="entry name" value="ABC-3C_MC3"/>
</dbReference>
<dbReference type="OrthoDB" id="7059377at2"/>